<comment type="caution">
    <text evidence="4">The sequence shown here is derived from an EMBL/GenBank/DDBJ whole genome shotgun (WGS) entry which is preliminary data.</text>
</comment>
<sequence>MYYTPLLLLVSTIVYALPMDSIQTPAQDSRLYIKREVSGEHSGTAVMRSYVNDSSPSQTTIVQWFDPSYGPNSNSVASMQIKASVPSVSLDNLDGLDSITCSGSLVTVSLKSVIDILTWEDDNILLIIGSHHHCGPDHTDVITMLLASSWSVNSKTSTVVFNTVDPEAAGVAGEYNIYVSLIGDILASPSEPDQSEDLDHQGLEKRQSGTNGTTPDTAKLSVNQQFNGNLFHSAGTKTIVKIPHDYKGKFAILVRAAGILFKEPVVSLTWNARVDIQSKMDFSAEIEKGSTTADPVIVGGPINPYTIPGVLDATSKLSINACTDKELRDQAVNLPGIISSFFKLHAQVKSLESASTNGLAGLGQMNTIANANYKATAAVSLVPRLALQVQVFGTKVISTTVELKPTAEFNYEKAGHGAAAGTRGFCVNLKLSAALQAQILQGLFGQWNVAGSSGKKTIYRS</sequence>
<accession>A0ABQ8FGS6</accession>
<feature type="domain" description="DUF7029" evidence="3">
    <location>
        <begin position="82"/>
        <end position="168"/>
    </location>
</feature>
<keyword evidence="5" id="KW-1185">Reference proteome</keyword>
<evidence type="ECO:0000259" key="3">
    <source>
        <dbReference type="Pfam" id="PF22974"/>
    </source>
</evidence>
<feature type="region of interest" description="Disordered" evidence="1">
    <location>
        <begin position="190"/>
        <end position="217"/>
    </location>
</feature>
<evidence type="ECO:0000313" key="5">
    <source>
        <dbReference type="Proteomes" id="UP001648503"/>
    </source>
</evidence>
<gene>
    <name evidence="4" type="ORF">BASA50_003950</name>
</gene>
<protein>
    <recommendedName>
        <fullName evidence="3">DUF7029 domain-containing protein</fullName>
    </recommendedName>
</protein>
<reference evidence="4 5" key="1">
    <citation type="submission" date="2021-02" db="EMBL/GenBank/DDBJ databases">
        <title>Variation within the Batrachochytrium salamandrivorans European outbreak.</title>
        <authorList>
            <person name="Kelly M."/>
            <person name="Pasmans F."/>
            <person name="Shea T.P."/>
            <person name="Munoz J.F."/>
            <person name="Carranza S."/>
            <person name="Cuomo C.A."/>
            <person name="Martel A."/>
        </authorList>
    </citation>
    <scope>NUCLEOTIDE SEQUENCE [LARGE SCALE GENOMIC DNA]</scope>
    <source>
        <strain evidence="4 5">AMFP18/2</strain>
    </source>
</reference>
<feature type="compositionally biased region" description="Polar residues" evidence="1">
    <location>
        <begin position="208"/>
        <end position="217"/>
    </location>
</feature>
<feature type="chain" id="PRO_5047521489" description="DUF7029 domain-containing protein" evidence="2">
    <location>
        <begin position="17"/>
        <end position="461"/>
    </location>
</feature>
<feature type="compositionally biased region" description="Basic and acidic residues" evidence="1">
    <location>
        <begin position="197"/>
        <end position="207"/>
    </location>
</feature>
<proteinExistence type="predicted"/>
<dbReference type="InterPro" id="IPR054293">
    <property type="entry name" value="DUF7029"/>
</dbReference>
<dbReference type="EMBL" id="JAFCIX010000116">
    <property type="protein sequence ID" value="KAH6598067.1"/>
    <property type="molecule type" value="Genomic_DNA"/>
</dbReference>
<keyword evidence="2" id="KW-0732">Signal</keyword>
<evidence type="ECO:0000313" key="4">
    <source>
        <dbReference type="EMBL" id="KAH6598067.1"/>
    </source>
</evidence>
<feature type="signal peptide" evidence="2">
    <location>
        <begin position="1"/>
        <end position="16"/>
    </location>
</feature>
<name>A0ABQ8FGS6_9FUNG</name>
<dbReference type="Proteomes" id="UP001648503">
    <property type="component" value="Unassembled WGS sequence"/>
</dbReference>
<evidence type="ECO:0000256" key="1">
    <source>
        <dbReference type="SAM" id="MobiDB-lite"/>
    </source>
</evidence>
<evidence type="ECO:0000256" key="2">
    <source>
        <dbReference type="SAM" id="SignalP"/>
    </source>
</evidence>
<organism evidence="4 5">
    <name type="scientific">Batrachochytrium salamandrivorans</name>
    <dbReference type="NCBI Taxonomy" id="1357716"/>
    <lineage>
        <taxon>Eukaryota</taxon>
        <taxon>Fungi</taxon>
        <taxon>Fungi incertae sedis</taxon>
        <taxon>Chytridiomycota</taxon>
        <taxon>Chytridiomycota incertae sedis</taxon>
        <taxon>Chytridiomycetes</taxon>
        <taxon>Rhizophydiales</taxon>
        <taxon>Rhizophydiales incertae sedis</taxon>
        <taxon>Batrachochytrium</taxon>
    </lineage>
</organism>
<dbReference type="Pfam" id="PF22974">
    <property type="entry name" value="DUF7029"/>
    <property type="match status" value="1"/>
</dbReference>